<dbReference type="Proteomes" id="UP001499989">
    <property type="component" value="Unassembled WGS sequence"/>
</dbReference>
<evidence type="ECO:0000256" key="1">
    <source>
        <dbReference type="SAM" id="MobiDB-lite"/>
    </source>
</evidence>
<reference evidence="2 3" key="1">
    <citation type="journal article" date="2019" name="Int. J. Syst. Evol. Microbiol.">
        <title>The Global Catalogue of Microorganisms (GCM) 10K type strain sequencing project: providing services to taxonomists for standard genome sequencing and annotation.</title>
        <authorList>
            <consortium name="The Broad Institute Genomics Platform"/>
            <consortium name="The Broad Institute Genome Sequencing Center for Infectious Disease"/>
            <person name="Wu L."/>
            <person name="Ma J."/>
        </authorList>
    </citation>
    <scope>NUCLEOTIDE SEQUENCE [LARGE SCALE GENOMIC DNA]</scope>
    <source>
        <strain evidence="2 3">JCM 4531</strain>
    </source>
</reference>
<dbReference type="EMBL" id="BAAASK010000016">
    <property type="protein sequence ID" value="GAA2691755.1"/>
    <property type="molecule type" value="Genomic_DNA"/>
</dbReference>
<comment type="caution">
    <text evidence="2">The sequence shown here is derived from an EMBL/GenBank/DDBJ whole genome shotgun (WGS) entry which is preliminary data.</text>
</comment>
<name>A0ABN3T3L0_9ACTN</name>
<evidence type="ECO:0000313" key="2">
    <source>
        <dbReference type="EMBL" id="GAA2691755.1"/>
    </source>
</evidence>
<accession>A0ABN3T3L0</accession>
<evidence type="ECO:0000313" key="3">
    <source>
        <dbReference type="Proteomes" id="UP001499989"/>
    </source>
</evidence>
<keyword evidence="3" id="KW-1185">Reference proteome</keyword>
<organism evidence="2 3">
    <name type="scientific">Streptomyces violaceolatus</name>
    <dbReference type="NCBI Taxonomy" id="67378"/>
    <lineage>
        <taxon>Bacteria</taxon>
        <taxon>Bacillati</taxon>
        <taxon>Actinomycetota</taxon>
        <taxon>Actinomycetes</taxon>
        <taxon>Kitasatosporales</taxon>
        <taxon>Streptomycetaceae</taxon>
        <taxon>Streptomyces</taxon>
        <taxon>Streptomyces violaceoruber group</taxon>
    </lineage>
</organism>
<proteinExistence type="predicted"/>
<feature type="region of interest" description="Disordered" evidence="1">
    <location>
        <begin position="1"/>
        <end position="54"/>
    </location>
</feature>
<protein>
    <submittedName>
        <fullName evidence="2">Uncharacterized protein</fullName>
    </submittedName>
</protein>
<gene>
    <name evidence="2" type="ORF">GCM10010310_49680</name>
</gene>
<sequence length="54" mass="5381">MCRAPDACPRAPGTTAGESTLAVQRVRPDPGPASADRGSPWGSPLAPPAVLSLA</sequence>